<dbReference type="SUPFAM" id="SSF52317">
    <property type="entry name" value="Class I glutamine amidotransferase-like"/>
    <property type="match status" value="1"/>
</dbReference>
<accession>A0A1M7P868</accession>
<dbReference type="Gene3D" id="3.40.50.880">
    <property type="match status" value="1"/>
</dbReference>
<dbReference type="InterPro" id="IPR029010">
    <property type="entry name" value="ThuA-like"/>
</dbReference>
<dbReference type="STRING" id="388280.SAMN04488057_107119"/>
<evidence type="ECO:0000313" key="3">
    <source>
        <dbReference type="Proteomes" id="UP000184513"/>
    </source>
</evidence>
<evidence type="ECO:0000313" key="2">
    <source>
        <dbReference type="EMBL" id="SHN12825.1"/>
    </source>
</evidence>
<proteinExistence type="predicted"/>
<keyword evidence="2" id="KW-0315">Glutamine amidotransferase</keyword>
<dbReference type="Proteomes" id="UP000184513">
    <property type="component" value="Unassembled WGS sequence"/>
</dbReference>
<dbReference type="RefSeq" id="WP_073095029.1">
    <property type="nucleotide sequence ID" value="NZ_FRCY01000007.1"/>
</dbReference>
<dbReference type="AlphaFoldDB" id="A0A1M7P868"/>
<feature type="domain" description="ThuA-like" evidence="1">
    <location>
        <begin position="518"/>
        <end position="692"/>
    </location>
</feature>
<protein>
    <submittedName>
        <fullName evidence="2">Type 1 glutamine amidotransferase (GATase1)</fullName>
    </submittedName>
</protein>
<organism evidence="2 3">
    <name type="scientific">Cyclobacterium lianum</name>
    <dbReference type="NCBI Taxonomy" id="388280"/>
    <lineage>
        <taxon>Bacteria</taxon>
        <taxon>Pseudomonadati</taxon>
        <taxon>Bacteroidota</taxon>
        <taxon>Cytophagia</taxon>
        <taxon>Cytophagales</taxon>
        <taxon>Cyclobacteriaceae</taxon>
        <taxon>Cyclobacterium</taxon>
    </lineage>
</organism>
<dbReference type="InterPro" id="IPR011047">
    <property type="entry name" value="Quinoprotein_ADH-like_sf"/>
</dbReference>
<dbReference type="Pfam" id="PF06283">
    <property type="entry name" value="ThuA"/>
    <property type="match status" value="1"/>
</dbReference>
<dbReference type="GO" id="GO:0016740">
    <property type="term" value="F:transferase activity"/>
    <property type="evidence" value="ECO:0007669"/>
    <property type="project" value="UniProtKB-KW"/>
</dbReference>
<dbReference type="Pfam" id="PF15892">
    <property type="entry name" value="BNR_4"/>
    <property type="match status" value="1"/>
</dbReference>
<dbReference type="SUPFAM" id="SSF50998">
    <property type="entry name" value="Quinoprotein alcohol dehydrogenase-like"/>
    <property type="match status" value="1"/>
</dbReference>
<keyword evidence="3" id="KW-1185">Reference proteome</keyword>
<gene>
    <name evidence="2" type="ORF">SAMN04488057_107119</name>
</gene>
<reference evidence="2 3" key="1">
    <citation type="submission" date="2016-11" db="EMBL/GenBank/DDBJ databases">
        <authorList>
            <person name="Jaros S."/>
            <person name="Januszkiewicz K."/>
            <person name="Wedrychowicz H."/>
        </authorList>
    </citation>
    <scope>NUCLEOTIDE SEQUENCE [LARGE SCALE GENOMIC DNA]</scope>
    <source>
        <strain evidence="2 3">CGMCC 1.6102</strain>
    </source>
</reference>
<dbReference type="EMBL" id="FRCY01000007">
    <property type="protein sequence ID" value="SHN12825.1"/>
    <property type="molecule type" value="Genomic_DNA"/>
</dbReference>
<dbReference type="InterPro" id="IPR029062">
    <property type="entry name" value="Class_I_gatase-like"/>
</dbReference>
<name>A0A1M7P868_9BACT</name>
<sequence>MIRKNYISLRPFLQRRKTYHALILCIIWACYFSTPSLAQNQDPLQPILLSEDGSWCWFQDKRALLLDDKVIFTGVTSEGFNTVSEWDLSDNETYTKVLTKGSLPADDHNVGALMLRPDGKLLTVYAGHSIDSLVRYRSTRTGAEIRDWEEESVVKTNGRVCYSNLFHLKSTGETFNFFRGNGNNPHYLLSEDDGESWRFGGRLFQFEGRSYLKYASDGAQRIHFITTDGHPRYFNNNIYHGYIENGKAYRSDGSLVGPLSTTDTSNLRPADFTLVYDGDLETRTDVAWTSDMQLDESGLPYFVYSVTKDPISRGETIQTSLGGMDHRYHYARWTGREWLTNEIAYAGSRLYPGENEYTGLISLHPHDKNILYFSADVHPATGDPLLVNGERRYEIFRAERRDEESEWQFSPVTFQSEEDNIRPLVLADQEKEIVLWLSGRYSSYRDYKLKVFGKVLPKRKNNRAESDKKITFLISVDPDNYAADMTIPYFAMKLAKEKGYETQVITGEGEKNAFLLPGLDSVTNSDLLVLFLRRVALSKTQMAYIKNHIKEGKPILGIRTANHAFSVREEPIPDGFEDWWEFVPDVLGHENQGYGPARDSTSIIPVKKPGRGLLKGIPDQPWTSQGNLYLMGNSLDPDARVLLRGNSASHEAPIAYTRKSGKSKVFYTSLGYPTDFTHASFLQLLENAIAWTLK</sequence>
<evidence type="ECO:0000259" key="1">
    <source>
        <dbReference type="Pfam" id="PF06283"/>
    </source>
</evidence>
<dbReference type="OrthoDB" id="6381507at2"/>
<keyword evidence="2" id="KW-0808">Transferase</keyword>